<proteinExistence type="predicted"/>
<name>A0A9D4G1S2_DREPO</name>
<organism evidence="1 2">
    <name type="scientific">Dreissena polymorpha</name>
    <name type="common">Zebra mussel</name>
    <name type="synonym">Mytilus polymorpha</name>
    <dbReference type="NCBI Taxonomy" id="45954"/>
    <lineage>
        <taxon>Eukaryota</taxon>
        <taxon>Metazoa</taxon>
        <taxon>Spiralia</taxon>
        <taxon>Lophotrochozoa</taxon>
        <taxon>Mollusca</taxon>
        <taxon>Bivalvia</taxon>
        <taxon>Autobranchia</taxon>
        <taxon>Heteroconchia</taxon>
        <taxon>Euheterodonta</taxon>
        <taxon>Imparidentia</taxon>
        <taxon>Neoheterodontei</taxon>
        <taxon>Myida</taxon>
        <taxon>Dreissenoidea</taxon>
        <taxon>Dreissenidae</taxon>
        <taxon>Dreissena</taxon>
    </lineage>
</organism>
<dbReference type="EMBL" id="JAIWYP010000006">
    <property type="protein sequence ID" value="KAH3809003.1"/>
    <property type="molecule type" value="Genomic_DNA"/>
</dbReference>
<reference evidence="1" key="2">
    <citation type="submission" date="2020-11" db="EMBL/GenBank/DDBJ databases">
        <authorList>
            <person name="McCartney M.A."/>
            <person name="Auch B."/>
            <person name="Kono T."/>
            <person name="Mallez S."/>
            <person name="Becker A."/>
            <person name="Gohl D.M."/>
            <person name="Silverstein K.A.T."/>
            <person name="Koren S."/>
            <person name="Bechman K.B."/>
            <person name="Herman A."/>
            <person name="Abrahante J.E."/>
            <person name="Garbe J."/>
        </authorList>
    </citation>
    <scope>NUCLEOTIDE SEQUENCE</scope>
    <source>
        <strain evidence="1">Duluth1</strain>
        <tissue evidence="1">Whole animal</tissue>
    </source>
</reference>
<dbReference type="AlphaFoldDB" id="A0A9D4G1S2"/>
<accession>A0A9D4G1S2</accession>
<comment type="caution">
    <text evidence="1">The sequence shown here is derived from an EMBL/GenBank/DDBJ whole genome shotgun (WGS) entry which is preliminary data.</text>
</comment>
<evidence type="ECO:0008006" key="3">
    <source>
        <dbReference type="Google" id="ProtNLM"/>
    </source>
</evidence>
<gene>
    <name evidence="1" type="ORF">DPMN_137365</name>
</gene>
<sequence>MFSEDIPIPTKDVDLPNVVRIITRLGEDTSGTEEDRLGFTDSTSSGKVSDFVPTSGAGGFLTLFPVGFTDRADRTVAIVCSVRVCMPSDTKNCTAKCGFDGNINGRRRRRYTRKRSTFGLRSEVAILTLHFDKPHVTSSANNTHIPMAPPTTFMLLIVSVLSVIWCSQL</sequence>
<protein>
    <recommendedName>
        <fullName evidence="3">ZP domain-containing protein</fullName>
    </recommendedName>
</protein>
<reference evidence="1" key="1">
    <citation type="journal article" date="2019" name="bioRxiv">
        <title>The Genome of the Zebra Mussel, Dreissena polymorpha: A Resource for Invasive Species Research.</title>
        <authorList>
            <person name="McCartney M.A."/>
            <person name="Auch B."/>
            <person name="Kono T."/>
            <person name="Mallez S."/>
            <person name="Zhang Y."/>
            <person name="Obille A."/>
            <person name="Becker A."/>
            <person name="Abrahante J.E."/>
            <person name="Garbe J."/>
            <person name="Badalamenti J.P."/>
            <person name="Herman A."/>
            <person name="Mangelson H."/>
            <person name="Liachko I."/>
            <person name="Sullivan S."/>
            <person name="Sone E.D."/>
            <person name="Koren S."/>
            <person name="Silverstein K.A.T."/>
            <person name="Beckman K.B."/>
            <person name="Gohl D.M."/>
        </authorList>
    </citation>
    <scope>NUCLEOTIDE SEQUENCE</scope>
    <source>
        <strain evidence="1">Duluth1</strain>
        <tissue evidence="1">Whole animal</tissue>
    </source>
</reference>
<keyword evidence="2" id="KW-1185">Reference proteome</keyword>
<dbReference type="Proteomes" id="UP000828390">
    <property type="component" value="Unassembled WGS sequence"/>
</dbReference>
<evidence type="ECO:0000313" key="1">
    <source>
        <dbReference type="EMBL" id="KAH3809003.1"/>
    </source>
</evidence>
<evidence type="ECO:0000313" key="2">
    <source>
        <dbReference type="Proteomes" id="UP000828390"/>
    </source>
</evidence>